<keyword evidence="1" id="KW-0812">Transmembrane</keyword>
<evidence type="ECO:0000313" key="3">
    <source>
        <dbReference type="Proteomes" id="UP000033907"/>
    </source>
</evidence>
<evidence type="ECO:0000256" key="1">
    <source>
        <dbReference type="SAM" id="Phobius"/>
    </source>
</evidence>
<dbReference type="EMBL" id="LCGH01000010">
    <property type="protein sequence ID" value="KKT10814.1"/>
    <property type="molecule type" value="Genomic_DNA"/>
</dbReference>
<name>A0A0G1HIZ7_9BACT</name>
<sequence>MANIGGLLVGELFTSTTTPRPARAHQCACGREGDSMATDNEERRTGPFGLLMMVLFWLIVLKYGYTALTLVYLALIMGGFLLLASLTRDGDESIGAAFRKRLCNNDWVFRVCALMVLFSGVMWYFTPGATLNPIKYTLNELKELVSMAPQDPYANDGIFSGLRNFLIGEDGWGQVAISYIWWSIVAIPISFTDEVIGVFKGIWGQKKEGGFAKFLLKDGIAEIIWKILGIPFGR</sequence>
<proteinExistence type="predicted"/>
<dbReference type="Proteomes" id="UP000033907">
    <property type="component" value="Unassembled WGS sequence"/>
</dbReference>
<dbReference type="AlphaFoldDB" id="A0A0G1HIZ7"/>
<reference evidence="2 3" key="1">
    <citation type="journal article" date="2015" name="Nature">
        <title>rRNA introns, odd ribosomes, and small enigmatic genomes across a large radiation of phyla.</title>
        <authorList>
            <person name="Brown C.T."/>
            <person name="Hug L.A."/>
            <person name="Thomas B.C."/>
            <person name="Sharon I."/>
            <person name="Castelle C.J."/>
            <person name="Singh A."/>
            <person name="Wilkins M.J."/>
            <person name="Williams K.H."/>
            <person name="Banfield J.F."/>
        </authorList>
    </citation>
    <scope>NUCLEOTIDE SEQUENCE [LARGE SCALE GENOMIC DNA]</scope>
</reference>
<gene>
    <name evidence="2" type="ORF">UV91_C0010G0001</name>
</gene>
<feature type="transmembrane region" description="Helical" evidence="1">
    <location>
        <begin position="67"/>
        <end position="86"/>
    </location>
</feature>
<protein>
    <submittedName>
        <fullName evidence="2">Uncharacterized protein</fullName>
    </submittedName>
</protein>
<feature type="transmembrane region" description="Helical" evidence="1">
    <location>
        <begin position="179"/>
        <end position="199"/>
    </location>
</feature>
<feature type="transmembrane region" description="Helical" evidence="1">
    <location>
        <begin position="107"/>
        <end position="125"/>
    </location>
</feature>
<keyword evidence="1" id="KW-1133">Transmembrane helix</keyword>
<comment type="caution">
    <text evidence="2">The sequence shown here is derived from an EMBL/GenBank/DDBJ whole genome shotgun (WGS) entry which is preliminary data.</text>
</comment>
<keyword evidence="1" id="KW-0472">Membrane</keyword>
<accession>A0A0G1HIZ7</accession>
<feature type="transmembrane region" description="Helical" evidence="1">
    <location>
        <begin position="45"/>
        <end position="61"/>
    </location>
</feature>
<organism evidence="2 3">
    <name type="scientific">Candidatus Nomurabacteria bacterium GW2011_GWF2_43_24</name>
    <dbReference type="NCBI Taxonomy" id="1618778"/>
    <lineage>
        <taxon>Bacteria</taxon>
        <taxon>Candidatus Nomuraibacteriota</taxon>
    </lineage>
</organism>
<evidence type="ECO:0000313" key="2">
    <source>
        <dbReference type="EMBL" id="KKT10814.1"/>
    </source>
</evidence>